<dbReference type="AlphaFoldDB" id="A0A5J4UVK9"/>
<feature type="compositionally biased region" description="Polar residues" evidence="1">
    <location>
        <begin position="107"/>
        <end position="121"/>
    </location>
</feature>
<dbReference type="EMBL" id="SNRW01011774">
    <property type="protein sequence ID" value="KAA6374706.1"/>
    <property type="molecule type" value="Genomic_DNA"/>
</dbReference>
<accession>A0A5J4UVK9</accession>
<organism evidence="2 3">
    <name type="scientific">Streblomastix strix</name>
    <dbReference type="NCBI Taxonomy" id="222440"/>
    <lineage>
        <taxon>Eukaryota</taxon>
        <taxon>Metamonada</taxon>
        <taxon>Preaxostyla</taxon>
        <taxon>Oxymonadida</taxon>
        <taxon>Streblomastigidae</taxon>
        <taxon>Streblomastix</taxon>
    </lineage>
</organism>
<feature type="region of interest" description="Disordered" evidence="1">
    <location>
        <begin position="100"/>
        <end position="121"/>
    </location>
</feature>
<dbReference type="Proteomes" id="UP000324800">
    <property type="component" value="Unassembled WGS sequence"/>
</dbReference>
<proteinExistence type="predicted"/>
<reference evidence="2 3" key="1">
    <citation type="submission" date="2019-03" db="EMBL/GenBank/DDBJ databases">
        <title>Single cell metagenomics reveals metabolic interactions within the superorganism composed of flagellate Streblomastix strix and complex community of Bacteroidetes bacteria on its surface.</title>
        <authorList>
            <person name="Treitli S.C."/>
            <person name="Kolisko M."/>
            <person name="Husnik F."/>
            <person name="Keeling P."/>
            <person name="Hampl V."/>
        </authorList>
    </citation>
    <scope>NUCLEOTIDE SEQUENCE [LARGE SCALE GENOMIC DNA]</scope>
    <source>
        <strain evidence="2">ST1C</strain>
    </source>
</reference>
<protein>
    <submittedName>
        <fullName evidence="2">Uncharacterized protein</fullName>
    </submittedName>
</protein>
<gene>
    <name evidence="2" type="ORF">EZS28_029768</name>
</gene>
<feature type="non-terminal residue" evidence="2">
    <location>
        <position position="1"/>
    </location>
</feature>
<evidence type="ECO:0000313" key="2">
    <source>
        <dbReference type="EMBL" id="KAA6374706.1"/>
    </source>
</evidence>
<sequence length="468" mass="52055">LEMRGSGGLTSKRAGIGALAQNLRISPTKGQGLYGGSLRYPVGATSNQQQQNIPSFQYQNQNQGQIQKYGPQPLLDVKKNSGAAPPLIVPKLALISVRDNEREQRNTLDQSPAKNKSSFPFNQQGLSYSKAILQLDSGDQQQYQQMIQHAAMYHSKSSTKNISLSQSPQKRQQLQDFYSQNDPDNKIHKEGSYTLSPQMRNKAGIQRGIVGASGGHQRIDTTQSDKQLSDRGIKLPPFAEGWEVVGGEKQPISGHQGKSGAFQNYVRNVQYNTKYDIGDGPDGSPISQSQLPQLVRIQSITPPPTLTQQDLEQLRQRTLDVAQSNDHNVFNQGKNEVNQDYQFTGRGSVSKISIPHRNVEDGEENPSDNGDLRVIGHTKPLEDFKDQVNPVQVTTPLLPREYVYDHIIIEKNDPYTSQPEKELTETQIDREFQMARRASATEAAAAIAQSLQTQILAEKEAEKEENQK</sequence>
<name>A0A5J4UVK9_9EUKA</name>
<evidence type="ECO:0000256" key="1">
    <source>
        <dbReference type="SAM" id="MobiDB-lite"/>
    </source>
</evidence>
<comment type="caution">
    <text evidence="2">The sequence shown here is derived from an EMBL/GenBank/DDBJ whole genome shotgun (WGS) entry which is preliminary data.</text>
</comment>
<evidence type="ECO:0000313" key="3">
    <source>
        <dbReference type="Proteomes" id="UP000324800"/>
    </source>
</evidence>